<evidence type="ECO:0008006" key="12">
    <source>
        <dbReference type="Google" id="ProtNLM"/>
    </source>
</evidence>
<dbReference type="PANTHER" id="PTHR46309:SF1">
    <property type="entry name" value="PHD FINGER PROTEIN 12"/>
    <property type="match status" value="1"/>
</dbReference>
<dbReference type="PRINTS" id="PR00929">
    <property type="entry name" value="ATHOOK"/>
</dbReference>
<evidence type="ECO:0000256" key="5">
    <source>
        <dbReference type="ARBA" id="ARBA00023242"/>
    </source>
</evidence>
<dbReference type="InterPro" id="IPR019787">
    <property type="entry name" value="Znf_PHD-finger"/>
</dbReference>
<protein>
    <recommendedName>
        <fullName evidence="12">PHD-type domain-containing protein</fullName>
    </recommendedName>
</protein>
<feature type="compositionally biased region" description="Basic residues" evidence="7">
    <location>
        <begin position="440"/>
        <end position="460"/>
    </location>
</feature>
<feature type="region of interest" description="Disordered" evidence="7">
    <location>
        <begin position="1121"/>
        <end position="1162"/>
    </location>
</feature>
<keyword evidence="4" id="KW-0862">Zinc</keyword>
<dbReference type="Pfam" id="PF00628">
    <property type="entry name" value="PHD"/>
    <property type="match status" value="1"/>
</dbReference>
<accession>A0ABU6UHZ6</accession>
<dbReference type="Pfam" id="PF22970">
    <property type="entry name" value="DUF7028"/>
    <property type="match status" value="1"/>
</dbReference>
<evidence type="ECO:0000256" key="7">
    <source>
        <dbReference type="SAM" id="MobiDB-lite"/>
    </source>
</evidence>
<dbReference type="Proteomes" id="UP001341840">
    <property type="component" value="Unassembled WGS sequence"/>
</dbReference>
<dbReference type="SMART" id="SM00384">
    <property type="entry name" value="AT_hook"/>
    <property type="match status" value="3"/>
</dbReference>
<feature type="region of interest" description="Disordered" evidence="7">
    <location>
        <begin position="1180"/>
        <end position="1202"/>
    </location>
</feature>
<dbReference type="InterPro" id="IPR056511">
    <property type="entry name" value="IDM1_C"/>
</dbReference>
<dbReference type="InterPro" id="IPR000182">
    <property type="entry name" value="GNAT_dom"/>
</dbReference>
<keyword evidence="3 6" id="KW-0863">Zinc-finger</keyword>
<evidence type="ECO:0000256" key="4">
    <source>
        <dbReference type="ARBA" id="ARBA00022833"/>
    </source>
</evidence>
<dbReference type="InterPro" id="IPR013083">
    <property type="entry name" value="Znf_RING/FYVE/PHD"/>
</dbReference>
<feature type="compositionally biased region" description="Basic and acidic residues" evidence="7">
    <location>
        <begin position="1141"/>
        <end position="1151"/>
    </location>
</feature>
<dbReference type="Pfam" id="PF23209">
    <property type="entry name" value="IDM1_C"/>
    <property type="match status" value="1"/>
</dbReference>
<evidence type="ECO:0000313" key="10">
    <source>
        <dbReference type="EMBL" id="MED6159776.1"/>
    </source>
</evidence>
<dbReference type="EMBL" id="JASCZI010121105">
    <property type="protein sequence ID" value="MED6159776.1"/>
    <property type="molecule type" value="Genomic_DNA"/>
</dbReference>
<feature type="region of interest" description="Disordered" evidence="7">
    <location>
        <begin position="211"/>
        <end position="252"/>
    </location>
</feature>
<dbReference type="SMART" id="SM00249">
    <property type="entry name" value="PHD"/>
    <property type="match status" value="2"/>
</dbReference>
<evidence type="ECO:0000256" key="3">
    <source>
        <dbReference type="ARBA" id="ARBA00022771"/>
    </source>
</evidence>
<feature type="compositionally biased region" description="Basic and acidic residues" evidence="7">
    <location>
        <begin position="226"/>
        <end position="251"/>
    </location>
</feature>
<evidence type="ECO:0000313" key="11">
    <source>
        <dbReference type="Proteomes" id="UP001341840"/>
    </source>
</evidence>
<dbReference type="InterPro" id="IPR042163">
    <property type="entry name" value="PHF12"/>
</dbReference>
<feature type="region of interest" description="Disordered" evidence="7">
    <location>
        <begin position="59"/>
        <end position="90"/>
    </location>
</feature>
<reference evidence="10 11" key="1">
    <citation type="journal article" date="2023" name="Plants (Basel)">
        <title>Bridging the Gap: Combining Genomics and Transcriptomics Approaches to Understand Stylosanthes scabra, an Orphan Legume from the Brazilian Caatinga.</title>
        <authorList>
            <person name="Ferreira-Neto J.R.C."/>
            <person name="da Silva M.D."/>
            <person name="Binneck E."/>
            <person name="de Melo N.F."/>
            <person name="da Silva R.H."/>
            <person name="de Melo A.L.T.M."/>
            <person name="Pandolfi V."/>
            <person name="Bustamante F.O."/>
            <person name="Brasileiro-Vidal A.C."/>
            <person name="Benko-Iseppon A.M."/>
        </authorList>
    </citation>
    <scope>NUCLEOTIDE SEQUENCE [LARGE SCALE GENOMIC DNA]</scope>
    <source>
        <tissue evidence="10">Leaves</tissue>
    </source>
</reference>
<dbReference type="PROSITE" id="PS50016">
    <property type="entry name" value="ZF_PHD_2"/>
    <property type="match status" value="1"/>
</dbReference>
<dbReference type="InterPro" id="IPR054292">
    <property type="entry name" value="DUF7028"/>
</dbReference>
<dbReference type="SUPFAM" id="SSF57903">
    <property type="entry name" value="FYVE/PHD zinc finger"/>
    <property type="match status" value="1"/>
</dbReference>
<feature type="domain" description="PHD-type" evidence="8">
    <location>
        <begin position="639"/>
        <end position="684"/>
    </location>
</feature>
<comment type="caution">
    <text evidence="10">The sequence shown here is derived from an EMBL/GenBank/DDBJ whole genome shotgun (WGS) entry which is preliminary data.</text>
</comment>
<evidence type="ECO:0000256" key="6">
    <source>
        <dbReference type="PROSITE-ProRule" id="PRU00146"/>
    </source>
</evidence>
<dbReference type="InterPro" id="IPR032308">
    <property type="entry name" value="TDBD"/>
</dbReference>
<dbReference type="Pfam" id="PF16135">
    <property type="entry name" value="TDBD"/>
    <property type="match status" value="1"/>
</dbReference>
<gene>
    <name evidence="10" type="ORF">PIB30_045380</name>
</gene>
<feature type="region of interest" description="Disordered" evidence="7">
    <location>
        <begin position="439"/>
        <end position="508"/>
    </location>
</feature>
<dbReference type="PANTHER" id="PTHR46309">
    <property type="entry name" value="PHD FINGER PROTEIN 12"/>
    <property type="match status" value="1"/>
</dbReference>
<dbReference type="InterPro" id="IPR017956">
    <property type="entry name" value="AT_hook_DNA-bd_motif"/>
</dbReference>
<evidence type="ECO:0000256" key="1">
    <source>
        <dbReference type="ARBA" id="ARBA00004123"/>
    </source>
</evidence>
<dbReference type="CDD" id="cd15539">
    <property type="entry name" value="PHD1_AIRE"/>
    <property type="match status" value="1"/>
</dbReference>
<feature type="region of interest" description="Disordered" evidence="7">
    <location>
        <begin position="326"/>
        <end position="349"/>
    </location>
</feature>
<evidence type="ECO:0000259" key="8">
    <source>
        <dbReference type="PROSITE" id="PS50016"/>
    </source>
</evidence>
<organism evidence="10 11">
    <name type="scientific">Stylosanthes scabra</name>
    <dbReference type="NCBI Taxonomy" id="79078"/>
    <lineage>
        <taxon>Eukaryota</taxon>
        <taxon>Viridiplantae</taxon>
        <taxon>Streptophyta</taxon>
        <taxon>Embryophyta</taxon>
        <taxon>Tracheophyta</taxon>
        <taxon>Spermatophyta</taxon>
        <taxon>Magnoliopsida</taxon>
        <taxon>eudicotyledons</taxon>
        <taxon>Gunneridae</taxon>
        <taxon>Pentapetalae</taxon>
        <taxon>rosids</taxon>
        <taxon>fabids</taxon>
        <taxon>Fabales</taxon>
        <taxon>Fabaceae</taxon>
        <taxon>Papilionoideae</taxon>
        <taxon>50 kb inversion clade</taxon>
        <taxon>dalbergioids sensu lato</taxon>
        <taxon>Dalbergieae</taxon>
        <taxon>Pterocarpus clade</taxon>
        <taxon>Stylosanthes</taxon>
    </lineage>
</organism>
<name>A0ABU6UHZ6_9FABA</name>
<keyword evidence="11" id="KW-1185">Reference proteome</keyword>
<dbReference type="InterPro" id="IPR011011">
    <property type="entry name" value="Znf_FYVE_PHD"/>
</dbReference>
<feature type="compositionally biased region" description="Basic residues" evidence="7">
    <location>
        <begin position="495"/>
        <end position="507"/>
    </location>
</feature>
<dbReference type="PROSITE" id="PS51186">
    <property type="entry name" value="GNAT"/>
    <property type="match status" value="1"/>
</dbReference>
<feature type="compositionally biased region" description="Basic residues" evidence="7">
    <location>
        <begin position="215"/>
        <end position="225"/>
    </location>
</feature>
<dbReference type="Gene3D" id="3.30.40.10">
    <property type="entry name" value="Zinc/RING finger domain, C3HC4 (zinc finger)"/>
    <property type="match status" value="1"/>
</dbReference>
<evidence type="ECO:0000259" key="9">
    <source>
        <dbReference type="PROSITE" id="PS51186"/>
    </source>
</evidence>
<feature type="compositionally biased region" description="Polar residues" evidence="7">
    <location>
        <begin position="1130"/>
        <end position="1140"/>
    </location>
</feature>
<dbReference type="InterPro" id="IPR001965">
    <property type="entry name" value="Znf_PHD"/>
</dbReference>
<proteinExistence type="predicted"/>
<sequence>MREGLRSQTRLLNVCADSGGDVKSVSFDLGGEDSKVVGEVLGSLVEEKVDNVAERAMKEECDADLGASTSGKGDADSAEDGGNGCGEDDGVEKKMVVSEVGGLNGTVTIGGRVLRSRTKRLENEKPCSGGSGGDVVVSGRGGGRGGFRRVTVKKECQGDDEYIPNGCGNVGVGLKKKKGKRGRPRKVRLEESDELALVSCGNEEVELKKNVNGGTKKRKRGRPPKLKLEEPDKLVEQSPRKRGRPPKDHGQNHLAVVVYEHDRKVNVSHQKGKKGLTATVDAKANVIACLSSRRSSQRVLEKKGVKVLETEGDGVCEGISGEIMEERKKKQGKDGRKEEKRKEGRREEKQLVREKIMEQILAAGWTVDYRPRNGREYMDAVYVSLDGKTHWSITLAYNRLKKHYEAGDGEGKVYGSGFKFTPISEEDFQMLTKVITKERASKKKRMKNGVKGKKLKKGKAASHAGMGKSVKRKMKRKPREEDDTDDMLPNNLGRDHKRHKTQSKKRGAPLVRNAELDMDSEADGYVPYCGKRTVLAWMIDLGTILQDVKVHYMQLRENSVLLDGKITGDGILCGCCNEVITISDFEAHAGIKYSDPLKNIHIEGGTSLLQCLLDSWNKEDESERKGFHFVDVAGEDPNDDTCGVCGDGGDLICCDGCPSTFHQSCLDINKFPSGDWHCVYCCCKFCGLVGGSSNQTDDNDGSAMSTLLTCHLCEEKYHGDCAEENGAKHDDTRDASFCGNRCQELSERLEMLLGVKHEIEDGFSVTLIRRSDVAFDVSQTKPEIVECNSKLAVALSVMNECFMPYIDERSGIDLIHSILYNCGSNFKRLNYSGFVTAILERGDEIIAAATIRIHGNQLAEMPFIGTRFLYRRQGMCRRLLNGIECVLSSLNVELLVIPAVSEVRETWTSAFGFEPLELENKKIIKSMSLLVFPHVDMLQKKISKHKFAEETVITTEASFLLLKDHAEGEVANNCAGAESLVSDSMNNSADIPSNDGQIKDKTMLTESGSVLPEGSLNNGDTKLHDKCPEDITCQVGCHENLPVEDKNLANPSDEGNEDISTHKNTSHDCVEMIDDGKPVDLDGQSNNCCDTYEETECPRDGCPSGEAVPTTNDSVHLKSKDITEDCPDNCETNSKMVSTRSPDEAEKHPAETPKLQTDAEAQSLPVSSDLCEKIMDCADENSKPSSVGDADSLPANTNRNPNKEHLTLQVDQNPRTLCTPNTASSVALNCASVGASSASCSSTEVMVLSNQAS</sequence>
<feature type="domain" description="N-acetyltransferase" evidence="9">
    <location>
        <begin position="782"/>
        <end position="942"/>
    </location>
</feature>
<feature type="region of interest" description="Disordered" evidence="7">
    <location>
        <begin position="1044"/>
        <end position="1065"/>
    </location>
</feature>
<keyword evidence="5" id="KW-0539">Nucleus</keyword>
<comment type="subcellular location">
    <subcellularLocation>
        <location evidence="1">Nucleus</location>
    </subcellularLocation>
</comment>
<keyword evidence="2" id="KW-0479">Metal-binding</keyword>
<evidence type="ECO:0000256" key="2">
    <source>
        <dbReference type="ARBA" id="ARBA00022723"/>
    </source>
</evidence>